<protein>
    <submittedName>
        <fullName evidence="1">Uncharacterized protein</fullName>
    </submittedName>
</protein>
<name>X1QV02_9ZZZZ</name>
<feature type="non-terminal residue" evidence="1">
    <location>
        <position position="1"/>
    </location>
</feature>
<dbReference type="GO" id="GO:0008483">
    <property type="term" value="F:transaminase activity"/>
    <property type="evidence" value="ECO:0007669"/>
    <property type="project" value="InterPro"/>
</dbReference>
<dbReference type="SUPFAM" id="SSF53383">
    <property type="entry name" value="PLP-dependent transferases"/>
    <property type="match status" value="1"/>
</dbReference>
<dbReference type="Pfam" id="PF00202">
    <property type="entry name" value="Aminotran_3"/>
    <property type="match status" value="1"/>
</dbReference>
<dbReference type="InterPro" id="IPR015424">
    <property type="entry name" value="PyrdxlP-dep_Trfase"/>
</dbReference>
<dbReference type="InterPro" id="IPR015422">
    <property type="entry name" value="PyrdxlP-dep_Trfase_small"/>
</dbReference>
<proteinExistence type="predicted"/>
<dbReference type="EMBL" id="BARV01034401">
    <property type="protein sequence ID" value="GAI58631.1"/>
    <property type="molecule type" value="Genomic_DNA"/>
</dbReference>
<dbReference type="GO" id="GO:0030170">
    <property type="term" value="F:pyridoxal phosphate binding"/>
    <property type="evidence" value="ECO:0007669"/>
    <property type="project" value="InterPro"/>
</dbReference>
<dbReference type="InterPro" id="IPR005814">
    <property type="entry name" value="Aminotrans_3"/>
</dbReference>
<evidence type="ECO:0000313" key="1">
    <source>
        <dbReference type="EMBL" id="GAI58631.1"/>
    </source>
</evidence>
<organism evidence="1">
    <name type="scientific">marine sediment metagenome</name>
    <dbReference type="NCBI Taxonomy" id="412755"/>
    <lineage>
        <taxon>unclassified sequences</taxon>
        <taxon>metagenomes</taxon>
        <taxon>ecological metagenomes</taxon>
    </lineage>
</organism>
<dbReference type="Gene3D" id="3.90.1150.10">
    <property type="entry name" value="Aspartate Aminotransferase, domain 1"/>
    <property type="match status" value="1"/>
</dbReference>
<gene>
    <name evidence="1" type="ORF">S06H3_53885</name>
</gene>
<accession>X1QV02</accession>
<sequence>PDKRAPFHMLFFQSPLPVVAAIENLKIIERENIVENSRILGELLIPGLERIQAKYPDVLGCVQGKGLVAGIQTVKKGTKEPDAETVW</sequence>
<comment type="caution">
    <text evidence="1">The sequence shown here is derived from an EMBL/GenBank/DDBJ whole genome shotgun (WGS) entry which is preliminary data.</text>
</comment>
<reference evidence="1" key="1">
    <citation type="journal article" date="2014" name="Front. Microbiol.">
        <title>High frequency of phylogenetically diverse reductive dehalogenase-homologous genes in deep subseafloor sedimentary metagenomes.</title>
        <authorList>
            <person name="Kawai M."/>
            <person name="Futagami T."/>
            <person name="Toyoda A."/>
            <person name="Takaki Y."/>
            <person name="Nishi S."/>
            <person name="Hori S."/>
            <person name="Arai W."/>
            <person name="Tsubouchi T."/>
            <person name="Morono Y."/>
            <person name="Uchiyama I."/>
            <person name="Ito T."/>
            <person name="Fujiyama A."/>
            <person name="Inagaki F."/>
            <person name="Takami H."/>
        </authorList>
    </citation>
    <scope>NUCLEOTIDE SEQUENCE</scope>
    <source>
        <strain evidence="1">Expedition CK06-06</strain>
    </source>
</reference>
<dbReference type="AlphaFoldDB" id="X1QV02"/>